<organism evidence="3 4">
    <name type="scientific">Trichinella pseudospiralis</name>
    <name type="common">Parasitic roundworm</name>
    <dbReference type="NCBI Taxonomy" id="6337"/>
    <lineage>
        <taxon>Eukaryota</taxon>
        <taxon>Metazoa</taxon>
        <taxon>Ecdysozoa</taxon>
        <taxon>Nematoda</taxon>
        <taxon>Enoplea</taxon>
        <taxon>Dorylaimia</taxon>
        <taxon>Trichinellida</taxon>
        <taxon>Trichinellidae</taxon>
        <taxon>Trichinella</taxon>
    </lineage>
</organism>
<evidence type="ECO:0000256" key="1">
    <source>
        <dbReference type="PROSITE-ProRule" id="PRU00846"/>
    </source>
</evidence>
<dbReference type="GO" id="GO:0000932">
    <property type="term" value="C:P-body"/>
    <property type="evidence" value="ECO:0007669"/>
    <property type="project" value="TreeGrafter"/>
</dbReference>
<dbReference type="PANTHER" id="PTHR13586">
    <property type="entry name" value="SCD6 PROTEIN-RELATED"/>
    <property type="match status" value="1"/>
</dbReference>
<comment type="caution">
    <text evidence="3">The sequence shown here is derived from an EMBL/GenBank/DDBJ whole genome shotgun (WGS) entry which is preliminary data.</text>
</comment>
<name>A0A0V0XDF9_TRIPS</name>
<dbReference type="Proteomes" id="UP000054815">
    <property type="component" value="Unassembled WGS sequence"/>
</dbReference>
<sequence length="104" mass="11564">MCIRDRVKEEQPCYDKEKSFFDNISCEAHEQTEGKAMPKHRNERYLNAITFGSVPFRNYGGRRNGAVGSGGQNQAVHFASRQAARSHDIDVKSLNAVAIGHAIA</sequence>
<dbReference type="EMBL" id="JYDU01000620">
    <property type="protein sequence ID" value="KRX85870.1"/>
    <property type="molecule type" value="Genomic_DNA"/>
</dbReference>
<dbReference type="InterPro" id="IPR025761">
    <property type="entry name" value="FFD_box"/>
</dbReference>
<feature type="domain" description="FFD box profile" evidence="2">
    <location>
        <begin position="12"/>
        <end position="28"/>
    </location>
</feature>
<feature type="short sequence motif" description="FFD box" evidence="1">
    <location>
        <begin position="12"/>
        <end position="28"/>
    </location>
</feature>
<reference evidence="3 4" key="1">
    <citation type="submission" date="2015-01" db="EMBL/GenBank/DDBJ databases">
        <title>Evolution of Trichinella species and genotypes.</title>
        <authorList>
            <person name="Korhonen P.K."/>
            <person name="Edoardo P."/>
            <person name="Giuseppe L.R."/>
            <person name="Gasser R.B."/>
        </authorList>
    </citation>
    <scope>NUCLEOTIDE SEQUENCE [LARGE SCALE GENOMIC DNA]</scope>
    <source>
        <strain evidence="3">ISS141</strain>
    </source>
</reference>
<accession>A0A0V0XDF9</accession>
<dbReference type="PROSITE" id="PS51513">
    <property type="entry name" value="FFD"/>
    <property type="match status" value="1"/>
</dbReference>
<proteinExistence type="predicted"/>
<dbReference type="GO" id="GO:0034063">
    <property type="term" value="P:stress granule assembly"/>
    <property type="evidence" value="ECO:0007669"/>
    <property type="project" value="TreeGrafter"/>
</dbReference>
<protein>
    <recommendedName>
        <fullName evidence="2">FFD box profile domain-containing protein</fullName>
    </recommendedName>
</protein>
<dbReference type="GO" id="GO:0033962">
    <property type="term" value="P:P-body assembly"/>
    <property type="evidence" value="ECO:0007669"/>
    <property type="project" value="TreeGrafter"/>
</dbReference>
<gene>
    <name evidence="3" type="ORF">T4E_4961</name>
</gene>
<dbReference type="PANTHER" id="PTHR13586:SF0">
    <property type="entry name" value="TRAILER HITCH, ISOFORM H"/>
    <property type="match status" value="1"/>
</dbReference>
<dbReference type="GO" id="GO:0003729">
    <property type="term" value="F:mRNA binding"/>
    <property type="evidence" value="ECO:0007669"/>
    <property type="project" value="TreeGrafter"/>
</dbReference>
<dbReference type="AlphaFoldDB" id="A0A0V0XDF9"/>
<evidence type="ECO:0000313" key="3">
    <source>
        <dbReference type="EMBL" id="KRX85870.1"/>
    </source>
</evidence>
<dbReference type="STRING" id="6337.A0A0V0XDF9"/>
<evidence type="ECO:0000259" key="2">
    <source>
        <dbReference type="PROSITE" id="PS51513"/>
    </source>
</evidence>
<evidence type="ECO:0000313" key="4">
    <source>
        <dbReference type="Proteomes" id="UP000054815"/>
    </source>
</evidence>